<dbReference type="InterPro" id="IPR002110">
    <property type="entry name" value="Ankyrin_rpt"/>
</dbReference>
<dbReference type="Proteomes" id="UP001439008">
    <property type="component" value="Unassembled WGS sequence"/>
</dbReference>
<sequence length="322" mass="36411">NNICESLSQAEIDEIYDVNGETNTHEGIPTQIQWSLTLACGAQNNNVVQYLLTVGGIADITSCFYAVKGGNFHTIRILVQHGADLQERRKSLSKWDTITSVLEEAALQKQEHLLLPLLQCCPDLKYIRSSIGASAVHFAASAGNVQVLEDLIKSSSFTPYEKTNIGSTILHFASQNNRFDAVKHIVKKYEDLFKDEFYCYAQGTILHTAAQSGNFELFKYLFDKNVEYLDKCRQNNVILSRGCYVRVNGKKCSVVAKEYLLNVEDESGISLLQRAVETGNKKLSNFILDNRVCDITHDTLHYSLWDIAYRDDYRSKWKCPTL</sequence>
<dbReference type="PANTHER" id="PTHR24121">
    <property type="entry name" value="NO MECHANORECEPTOR POTENTIAL C, ISOFORM D-RELATED"/>
    <property type="match status" value="1"/>
</dbReference>
<dbReference type="SUPFAM" id="SSF48403">
    <property type="entry name" value="Ankyrin repeat"/>
    <property type="match status" value="1"/>
</dbReference>
<organism evidence="1 2">
    <name type="scientific">Bonamia ostreae</name>
    <dbReference type="NCBI Taxonomy" id="126728"/>
    <lineage>
        <taxon>Eukaryota</taxon>
        <taxon>Sar</taxon>
        <taxon>Rhizaria</taxon>
        <taxon>Endomyxa</taxon>
        <taxon>Ascetosporea</taxon>
        <taxon>Haplosporida</taxon>
        <taxon>Bonamia</taxon>
    </lineage>
</organism>
<proteinExistence type="predicted"/>
<keyword evidence="2" id="KW-1185">Reference proteome</keyword>
<gene>
    <name evidence="1" type="ORF">MHBO_002812</name>
</gene>
<dbReference type="InterPro" id="IPR036770">
    <property type="entry name" value="Ankyrin_rpt-contain_sf"/>
</dbReference>
<comment type="caution">
    <text evidence="1">The sequence shown here is derived from an EMBL/GenBank/DDBJ whole genome shotgun (WGS) entry which is preliminary data.</text>
</comment>
<name>A0ABV2ANN7_9EUKA</name>
<dbReference type="Gene3D" id="1.25.40.20">
    <property type="entry name" value="Ankyrin repeat-containing domain"/>
    <property type="match status" value="1"/>
</dbReference>
<dbReference type="EMBL" id="JBDODL010001198">
    <property type="protein sequence ID" value="MES1921258.1"/>
    <property type="molecule type" value="Genomic_DNA"/>
</dbReference>
<protein>
    <submittedName>
        <fullName evidence="1">Uncharacterized protein</fullName>
    </submittedName>
</protein>
<dbReference type="Pfam" id="PF12796">
    <property type="entry name" value="Ank_2"/>
    <property type="match status" value="1"/>
</dbReference>
<evidence type="ECO:0000313" key="2">
    <source>
        <dbReference type="Proteomes" id="UP001439008"/>
    </source>
</evidence>
<accession>A0ABV2ANN7</accession>
<reference evidence="1 2" key="1">
    <citation type="journal article" date="2024" name="BMC Biol.">
        <title>Comparative genomics of Ascetosporea gives new insight into the evolutionary basis for animal parasitism in Rhizaria.</title>
        <authorList>
            <person name="Hiltunen Thoren M."/>
            <person name="Onut-Brannstrom I."/>
            <person name="Alfjorden A."/>
            <person name="Peckova H."/>
            <person name="Swords F."/>
            <person name="Hooper C."/>
            <person name="Holzer A.S."/>
            <person name="Bass D."/>
            <person name="Burki F."/>
        </authorList>
    </citation>
    <scope>NUCLEOTIDE SEQUENCE [LARGE SCALE GENOMIC DNA]</scope>
    <source>
        <strain evidence="1">20-A016</strain>
    </source>
</reference>
<dbReference type="PANTHER" id="PTHR24121:SF21">
    <property type="entry name" value="ANKYRIN REPEAT FAMILY PROTEIN"/>
    <property type="match status" value="1"/>
</dbReference>
<feature type="non-terminal residue" evidence="1">
    <location>
        <position position="1"/>
    </location>
</feature>
<dbReference type="SMART" id="SM00248">
    <property type="entry name" value="ANK"/>
    <property type="match status" value="5"/>
</dbReference>
<evidence type="ECO:0000313" key="1">
    <source>
        <dbReference type="EMBL" id="MES1921258.1"/>
    </source>
</evidence>